<feature type="transmembrane region" description="Helical" evidence="1">
    <location>
        <begin position="64"/>
        <end position="84"/>
    </location>
</feature>
<dbReference type="HOGENOM" id="CLU_1685944_0_0_1"/>
<accession>F6ZNH3</accession>
<dbReference type="RefSeq" id="XP_002129834.1">
    <property type="nucleotide sequence ID" value="XM_002129798.5"/>
</dbReference>
<name>F6ZNH3_CIOIN</name>
<dbReference type="KEGG" id="cin:100182396"/>
<protein>
    <submittedName>
        <fullName evidence="2">Uncharacterized LOC100182396</fullName>
    </submittedName>
</protein>
<gene>
    <name evidence="2" type="primary">LOC100182396</name>
</gene>
<keyword evidence="3" id="KW-1185">Reference proteome</keyword>
<proteinExistence type="predicted"/>
<keyword evidence="1" id="KW-0812">Transmembrane</keyword>
<evidence type="ECO:0000313" key="2">
    <source>
        <dbReference type="Ensembl" id="ENSCINP00000022172.2"/>
    </source>
</evidence>
<dbReference type="InParanoid" id="F6ZNH3"/>
<dbReference type="OMA" id="SQFTYFE"/>
<accession>A0A1W2WJU5</accession>
<dbReference type="Proteomes" id="UP000008144">
    <property type="component" value="Chromosome 2"/>
</dbReference>
<feature type="transmembrane region" description="Helical" evidence="1">
    <location>
        <begin position="128"/>
        <end position="153"/>
    </location>
</feature>
<keyword evidence="1" id="KW-0472">Membrane</keyword>
<dbReference type="GeneTree" id="ENSGT01140000286811"/>
<reference evidence="2" key="4">
    <citation type="submission" date="2025-09" db="UniProtKB">
        <authorList>
            <consortium name="Ensembl"/>
        </authorList>
    </citation>
    <scope>IDENTIFICATION</scope>
</reference>
<dbReference type="Ensembl" id="ENSCINT00000022418.2">
    <property type="protein sequence ID" value="ENSCINP00000022172.2"/>
    <property type="gene ID" value="ENSCING00000011643.2"/>
</dbReference>
<keyword evidence="1" id="KW-1133">Transmembrane helix</keyword>
<sequence length="156" mass="17747">MKRKKSPVSYIVVDVATNENRGASQFTYFEFVLVLLLVSCILDGRVEIFRNWVKISDRRYYEELTFNIITYLIVGAFFGIYGHWSAKYKKGDFIKAGAMAAMVIFMCMWLILHISTGFSLINNVPAQFATFVNFATFSLTMFTAGITLGVAMLEKN</sequence>
<evidence type="ECO:0000313" key="3">
    <source>
        <dbReference type="Proteomes" id="UP000008144"/>
    </source>
</evidence>
<reference evidence="2" key="2">
    <citation type="journal article" date="2008" name="Genome Biol.">
        <title>Improved genome assembly and evidence-based global gene model set for the chordate Ciona intestinalis: new insight into intron and operon populations.</title>
        <authorList>
            <person name="Satou Y."/>
            <person name="Mineta K."/>
            <person name="Ogasawara M."/>
            <person name="Sasakura Y."/>
            <person name="Shoguchi E."/>
            <person name="Ueno K."/>
            <person name="Yamada L."/>
            <person name="Matsumoto J."/>
            <person name="Wasserscheid J."/>
            <person name="Dewar K."/>
            <person name="Wiley G.B."/>
            <person name="Macmil S.L."/>
            <person name="Roe B.A."/>
            <person name="Zeller R.W."/>
            <person name="Hastings K.E."/>
            <person name="Lemaire P."/>
            <person name="Lindquist E."/>
            <person name="Endo T."/>
            <person name="Hotta K."/>
            <person name="Inaba K."/>
        </authorList>
    </citation>
    <scope>NUCLEOTIDE SEQUENCE [LARGE SCALE GENOMIC DNA]</scope>
    <source>
        <strain evidence="2">wild type</strain>
    </source>
</reference>
<feature type="transmembrane region" description="Helical" evidence="1">
    <location>
        <begin position="96"/>
        <end position="116"/>
    </location>
</feature>
<evidence type="ECO:0000256" key="1">
    <source>
        <dbReference type="SAM" id="Phobius"/>
    </source>
</evidence>
<organism evidence="2 3">
    <name type="scientific">Ciona intestinalis</name>
    <name type="common">Transparent sea squirt</name>
    <name type="synonym">Ascidia intestinalis</name>
    <dbReference type="NCBI Taxonomy" id="7719"/>
    <lineage>
        <taxon>Eukaryota</taxon>
        <taxon>Metazoa</taxon>
        <taxon>Chordata</taxon>
        <taxon>Tunicata</taxon>
        <taxon>Ascidiacea</taxon>
        <taxon>Phlebobranchia</taxon>
        <taxon>Cionidae</taxon>
        <taxon>Ciona</taxon>
    </lineage>
</organism>
<reference evidence="2" key="3">
    <citation type="submission" date="2025-08" db="UniProtKB">
        <authorList>
            <consortium name="Ensembl"/>
        </authorList>
    </citation>
    <scope>IDENTIFICATION</scope>
</reference>
<dbReference type="GeneID" id="100182396"/>
<feature type="transmembrane region" description="Helical" evidence="1">
    <location>
        <begin position="26"/>
        <end position="44"/>
    </location>
</feature>
<dbReference type="EMBL" id="EAAA01001327">
    <property type="status" value="NOT_ANNOTATED_CDS"/>
    <property type="molecule type" value="Genomic_DNA"/>
</dbReference>
<dbReference type="AlphaFoldDB" id="F6ZNH3"/>
<reference evidence="3" key="1">
    <citation type="journal article" date="2002" name="Science">
        <title>The draft genome of Ciona intestinalis: insights into chordate and vertebrate origins.</title>
        <authorList>
            <person name="Dehal P."/>
            <person name="Satou Y."/>
            <person name="Campbell R.K."/>
            <person name="Chapman J."/>
            <person name="Degnan B."/>
            <person name="De Tomaso A."/>
            <person name="Davidson B."/>
            <person name="Di Gregorio A."/>
            <person name="Gelpke M."/>
            <person name="Goodstein D.M."/>
            <person name="Harafuji N."/>
            <person name="Hastings K.E."/>
            <person name="Ho I."/>
            <person name="Hotta K."/>
            <person name="Huang W."/>
            <person name="Kawashima T."/>
            <person name="Lemaire P."/>
            <person name="Martinez D."/>
            <person name="Meinertzhagen I.A."/>
            <person name="Necula S."/>
            <person name="Nonaka M."/>
            <person name="Putnam N."/>
            <person name="Rash S."/>
            <person name="Saiga H."/>
            <person name="Satake M."/>
            <person name="Terry A."/>
            <person name="Yamada L."/>
            <person name="Wang H.G."/>
            <person name="Awazu S."/>
            <person name="Azumi K."/>
            <person name="Boore J."/>
            <person name="Branno M."/>
            <person name="Chin-Bow S."/>
            <person name="DeSantis R."/>
            <person name="Doyle S."/>
            <person name="Francino P."/>
            <person name="Keys D.N."/>
            <person name="Haga S."/>
            <person name="Hayashi H."/>
            <person name="Hino K."/>
            <person name="Imai K.S."/>
            <person name="Inaba K."/>
            <person name="Kano S."/>
            <person name="Kobayashi K."/>
            <person name="Kobayashi M."/>
            <person name="Lee B.I."/>
            <person name="Makabe K.W."/>
            <person name="Manohar C."/>
            <person name="Matassi G."/>
            <person name="Medina M."/>
            <person name="Mochizuki Y."/>
            <person name="Mount S."/>
            <person name="Morishita T."/>
            <person name="Miura S."/>
            <person name="Nakayama A."/>
            <person name="Nishizaka S."/>
            <person name="Nomoto H."/>
            <person name="Ohta F."/>
            <person name="Oishi K."/>
            <person name="Rigoutsos I."/>
            <person name="Sano M."/>
            <person name="Sasaki A."/>
            <person name="Sasakura Y."/>
            <person name="Shoguchi E."/>
            <person name="Shin-i T."/>
            <person name="Spagnuolo A."/>
            <person name="Stainier D."/>
            <person name="Suzuki M.M."/>
            <person name="Tassy O."/>
            <person name="Takatori N."/>
            <person name="Tokuoka M."/>
            <person name="Yagi K."/>
            <person name="Yoshizaki F."/>
            <person name="Wada S."/>
            <person name="Zhang C."/>
            <person name="Hyatt P.D."/>
            <person name="Larimer F."/>
            <person name="Detter C."/>
            <person name="Doggett N."/>
            <person name="Glavina T."/>
            <person name="Hawkins T."/>
            <person name="Richardson P."/>
            <person name="Lucas S."/>
            <person name="Kohara Y."/>
            <person name="Levine M."/>
            <person name="Satoh N."/>
            <person name="Rokhsar D.S."/>
        </authorList>
    </citation>
    <scope>NUCLEOTIDE SEQUENCE [LARGE SCALE GENOMIC DNA]</scope>
</reference>